<gene>
    <name evidence="2" type="ORF">MCNF_23110</name>
</gene>
<dbReference type="Proteomes" id="UP000466931">
    <property type="component" value="Chromosome"/>
</dbReference>
<dbReference type="EMBL" id="AP022612">
    <property type="protein sequence ID" value="BBZ33706.1"/>
    <property type="molecule type" value="Genomic_DNA"/>
</dbReference>
<sequence length="166" mass="16664">MADIRVLVIATTVGLALTSCGNSDSTKAEDAADAAESGTTTAQVSPAPQSSADLPALIPAPAGAQETKGPNDISDGGVHVFFRVEGEPGAVMDAYQSELEAKGWQVTVITTSEGGKDSGGGGAVFTGTLGDAYGVIDGGGYEDKTFVDVCAWPSKPAKPVCDRGGR</sequence>
<proteinExistence type="predicted"/>
<keyword evidence="3" id="KW-1185">Reference proteome</keyword>
<reference evidence="2" key="2">
    <citation type="submission" date="2020-02" db="EMBL/GenBank/DDBJ databases">
        <authorList>
            <person name="Matsumoto Y."/>
            <person name="Motooka D."/>
            <person name="Nakamura S."/>
        </authorList>
    </citation>
    <scope>NUCLEOTIDE SEQUENCE</scope>
    <source>
        <strain evidence="2">JCM 13671</strain>
    </source>
</reference>
<feature type="compositionally biased region" description="Polar residues" evidence="1">
    <location>
        <begin position="37"/>
        <end position="52"/>
    </location>
</feature>
<dbReference type="RefSeq" id="WP_085151063.1">
    <property type="nucleotide sequence ID" value="NZ_AP022612.1"/>
</dbReference>
<reference evidence="2" key="1">
    <citation type="journal article" date="2019" name="Emerg. Microbes Infect.">
        <title>Comprehensive subspecies identification of 175 nontuberculous mycobacteria species based on 7547 genomic profiles.</title>
        <authorList>
            <person name="Matsumoto Y."/>
            <person name="Kinjo T."/>
            <person name="Motooka D."/>
            <person name="Nabeya D."/>
            <person name="Jung N."/>
            <person name="Uechi K."/>
            <person name="Horii T."/>
            <person name="Iida T."/>
            <person name="Fujita J."/>
            <person name="Nakamura S."/>
        </authorList>
    </citation>
    <scope>NUCLEOTIDE SEQUENCE [LARGE SCALE GENOMIC DNA]</scope>
    <source>
        <strain evidence="2">JCM 13671</strain>
    </source>
</reference>
<evidence type="ECO:0000313" key="2">
    <source>
        <dbReference type="EMBL" id="BBZ33706.1"/>
    </source>
</evidence>
<dbReference type="OrthoDB" id="4749256at2"/>
<protein>
    <submittedName>
        <fullName evidence="2">Uncharacterized protein</fullName>
    </submittedName>
</protein>
<dbReference type="PROSITE" id="PS51257">
    <property type="entry name" value="PROKAR_LIPOPROTEIN"/>
    <property type="match status" value="1"/>
</dbReference>
<organism evidence="2 3">
    <name type="scientific">Mycolicibacterium confluentis</name>
    <dbReference type="NCBI Taxonomy" id="28047"/>
    <lineage>
        <taxon>Bacteria</taxon>
        <taxon>Bacillati</taxon>
        <taxon>Actinomycetota</taxon>
        <taxon>Actinomycetes</taxon>
        <taxon>Mycobacteriales</taxon>
        <taxon>Mycobacteriaceae</taxon>
        <taxon>Mycolicibacterium</taxon>
    </lineage>
</organism>
<evidence type="ECO:0000256" key="1">
    <source>
        <dbReference type="SAM" id="MobiDB-lite"/>
    </source>
</evidence>
<evidence type="ECO:0000313" key="3">
    <source>
        <dbReference type="Proteomes" id="UP000466931"/>
    </source>
</evidence>
<name>A0A7I7XWM5_9MYCO</name>
<feature type="region of interest" description="Disordered" evidence="1">
    <location>
        <begin position="20"/>
        <end position="56"/>
    </location>
</feature>
<dbReference type="AlphaFoldDB" id="A0A7I7XWM5"/>
<accession>A0A7I7XWM5</accession>